<accession>A0AAE1B607</accession>
<dbReference type="EMBL" id="JAWDGP010000485">
    <property type="protein sequence ID" value="KAK3800197.1"/>
    <property type="molecule type" value="Genomic_DNA"/>
</dbReference>
<organism evidence="1 2">
    <name type="scientific">Elysia crispata</name>
    <name type="common">lettuce slug</name>
    <dbReference type="NCBI Taxonomy" id="231223"/>
    <lineage>
        <taxon>Eukaryota</taxon>
        <taxon>Metazoa</taxon>
        <taxon>Spiralia</taxon>
        <taxon>Lophotrochozoa</taxon>
        <taxon>Mollusca</taxon>
        <taxon>Gastropoda</taxon>
        <taxon>Heterobranchia</taxon>
        <taxon>Euthyneura</taxon>
        <taxon>Panpulmonata</taxon>
        <taxon>Sacoglossa</taxon>
        <taxon>Placobranchoidea</taxon>
        <taxon>Plakobranchidae</taxon>
        <taxon>Elysia</taxon>
    </lineage>
</organism>
<name>A0AAE1B607_9GAST</name>
<keyword evidence="2" id="KW-1185">Reference proteome</keyword>
<comment type="caution">
    <text evidence="1">The sequence shown here is derived from an EMBL/GenBank/DDBJ whole genome shotgun (WGS) entry which is preliminary data.</text>
</comment>
<evidence type="ECO:0000313" key="1">
    <source>
        <dbReference type="EMBL" id="KAK3800197.1"/>
    </source>
</evidence>
<gene>
    <name evidence="1" type="ORF">RRG08_039264</name>
</gene>
<sequence length="117" mass="12902">MTAAAAVVFSGSFFNVGMTIHMSAGRPKKNLEHITIPVKFHEESYTRPAVVQVKGYGWLYGMTFYLQIAQPEIKPETCFLPVQPLATGQPGPPVIIEVFSRLHKQDASGQSFAKTYA</sequence>
<protein>
    <submittedName>
        <fullName evidence="1">Uncharacterized protein</fullName>
    </submittedName>
</protein>
<dbReference type="AlphaFoldDB" id="A0AAE1B607"/>
<proteinExistence type="predicted"/>
<reference evidence="1" key="1">
    <citation type="journal article" date="2023" name="G3 (Bethesda)">
        <title>A reference genome for the long-term kleptoplast-retaining sea slug Elysia crispata morphotype clarki.</title>
        <authorList>
            <person name="Eastman K.E."/>
            <person name="Pendleton A.L."/>
            <person name="Shaikh M.A."/>
            <person name="Suttiyut T."/>
            <person name="Ogas R."/>
            <person name="Tomko P."/>
            <person name="Gavelis G."/>
            <person name="Widhalm J.R."/>
            <person name="Wisecaver J.H."/>
        </authorList>
    </citation>
    <scope>NUCLEOTIDE SEQUENCE</scope>
    <source>
        <strain evidence="1">ECLA1</strain>
    </source>
</reference>
<evidence type="ECO:0000313" key="2">
    <source>
        <dbReference type="Proteomes" id="UP001283361"/>
    </source>
</evidence>
<dbReference type="Proteomes" id="UP001283361">
    <property type="component" value="Unassembled WGS sequence"/>
</dbReference>